<dbReference type="InterPro" id="IPR011009">
    <property type="entry name" value="Kinase-like_dom_sf"/>
</dbReference>
<dbReference type="InterPro" id="IPR050517">
    <property type="entry name" value="DDR_Repair_Kinase"/>
</dbReference>
<dbReference type="GO" id="GO:0038202">
    <property type="term" value="P:TORC1 signaling"/>
    <property type="evidence" value="ECO:0007669"/>
    <property type="project" value="TreeGrafter"/>
</dbReference>
<dbReference type="Gene3D" id="3.30.1010.10">
    <property type="entry name" value="Phosphatidylinositol 3-kinase Catalytic Subunit, Chain A, domain 4"/>
    <property type="match status" value="1"/>
</dbReference>
<dbReference type="GO" id="GO:0031932">
    <property type="term" value="C:TORC2 complex"/>
    <property type="evidence" value="ECO:0007669"/>
    <property type="project" value="TreeGrafter"/>
</dbReference>
<dbReference type="InterPro" id="IPR018936">
    <property type="entry name" value="PI3/4_kinase_CS"/>
</dbReference>
<evidence type="ECO:0000313" key="6">
    <source>
        <dbReference type="Proteomes" id="UP000663889"/>
    </source>
</evidence>
<dbReference type="GO" id="GO:0016242">
    <property type="term" value="P:negative regulation of macroautophagy"/>
    <property type="evidence" value="ECO:0007669"/>
    <property type="project" value="TreeGrafter"/>
</dbReference>
<gene>
    <name evidence="5" type="ORF">FNK824_LOCUS29115</name>
    <name evidence="4" type="ORF">SEV965_LOCUS33415</name>
</gene>
<dbReference type="Proteomes" id="UP000663874">
    <property type="component" value="Unassembled WGS sequence"/>
</dbReference>
<sequence>MNHPKPPITIRNIQSHITVIISKQRPRKISVRGSDGYEYVFLLKGYEDLRQDERVMQLFGLVSEFQLTNDETRRRNFTIQRYPVIPLALNNGLLSWVAQCNTMYALIKEHREKAPHYDRLPLLNKVKIF</sequence>
<dbReference type="AlphaFoldDB" id="A0A815P747"/>
<evidence type="ECO:0000256" key="1">
    <source>
        <dbReference type="ARBA" id="ARBA00022679"/>
    </source>
</evidence>
<feature type="domain" description="PI3K/PI4K catalytic" evidence="3">
    <location>
        <begin position="13"/>
        <end position="129"/>
    </location>
</feature>
<keyword evidence="2" id="KW-0418">Kinase</keyword>
<dbReference type="EMBL" id="CAJOBE010008305">
    <property type="protein sequence ID" value="CAF4058417.1"/>
    <property type="molecule type" value="Genomic_DNA"/>
</dbReference>
<dbReference type="GO" id="GO:0004674">
    <property type="term" value="F:protein serine/threonine kinase activity"/>
    <property type="evidence" value="ECO:0007669"/>
    <property type="project" value="TreeGrafter"/>
</dbReference>
<dbReference type="PANTHER" id="PTHR11139:SF9">
    <property type="entry name" value="SERINE_THREONINE-PROTEIN KINASE MTOR"/>
    <property type="match status" value="1"/>
</dbReference>
<evidence type="ECO:0000313" key="5">
    <source>
        <dbReference type="EMBL" id="CAF4058417.1"/>
    </source>
</evidence>
<proteinExistence type="predicted"/>
<dbReference type="PROSITE" id="PS50290">
    <property type="entry name" value="PI3_4_KINASE_3"/>
    <property type="match status" value="1"/>
</dbReference>
<protein>
    <recommendedName>
        <fullName evidence="3">PI3K/PI4K catalytic domain-containing protein</fullName>
    </recommendedName>
</protein>
<dbReference type="PANTHER" id="PTHR11139">
    <property type="entry name" value="ATAXIA TELANGIECTASIA MUTATED ATM -RELATED"/>
    <property type="match status" value="1"/>
</dbReference>
<name>A0A815P747_9BILA</name>
<keyword evidence="1" id="KW-0808">Transferase</keyword>
<evidence type="ECO:0000256" key="2">
    <source>
        <dbReference type="ARBA" id="ARBA00022777"/>
    </source>
</evidence>
<organism evidence="4 6">
    <name type="scientific">Rotaria sordida</name>
    <dbReference type="NCBI Taxonomy" id="392033"/>
    <lineage>
        <taxon>Eukaryota</taxon>
        <taxon>Metazoa</taxon>
        <taxon>Spiralia</taxon>
        <taxon>Gnathifera</taxon>
        <taxon>Rotifera</taxon>
        <taxon>Eurotatoria</taxon>
        <taxon>Bdelloidea</taxon>
        <taxon>Philodinida</taxon>
        <taxon>Philodinidae</taxon>
        <taxon>Rotaria</taxon>
    </lineage>
</organism>
<dbReference type="SUPFAM" id="SSF56112">
    <property type="entry name" value="Protein kinase-like (PK-like)"/>
    <property type="match status" value="1"/>
</dbReference>
<dbReference type="GO" id="GO:0005737">
    <property type="term" value="C:cytoplasm"/>
    <property type="evidence" value="ECO:0007669"/>
    <property type="project" value="TreeGrafter"/>
</dbReference>
<dbReference type="GO" id="GO:0031931">
    <property type="term" value="C:TORC1 complex"/>
    <property type="evidence" value="ECO:0007669"/>
    <property type="project" value="TreeGrafter"/>
</dbReference>
<dbReference type="EMBL" id="CAJNOU010004529">
    <property type="protein sequence ID" value="CAF1445126.1"/>
    <property type="molecule type" value="Genomic_DNA"/>
</dbReference>
<dbReference type="Pfam" id="PF00454">
    <property type="entry name" value="PI3_PI4_kinase"/>
    <property type="match status" value="1"/>
</dbReference>
<comment type="caution">
    <text evidence="4">The sequence shown here is derived from an EMBL/GenBank/DDBJ whole genome shotgun (WGS) entry which is preliminary data.</text>
</comment>
<evidence type="ECO:0000313" key="4">
    <source>
        <dbReference type="EMBL" id="CAF1445126.1"/>
    </source>
</evidence>
<reference evidence="4" key="1">
    <citation type="submission" date="2021-02" db="EMBL/GenBank/DDBJ databases">
        <authorList>
            <person name="Nowell W R."/>
        </authorList>
    </citation>
    <scope>NUCLEOTIDE SEQUENCE</scope>
</reference>
<accession>A0A815P747</accession>
<evidence type="ECO:0000259" key="3">
    <source>
        <dbReference type="PROSITE" id="PS50290"/>
    </source>
</evidence>
<dbReference type="PROSITE" id="PS00915">
    <property type="entry name" value="PI3_4_KINASE_1"/>
    <property type="match status" value="1"/>
</dbReference>
<dbReference type="GO" id="GO:0005634">
    <property type="term" value="C:nucleus"/>
    <property type="evidence" value="ECO:0007669"/>
    <property type="project" value="TreeGrafter"/>
</dbReference>
<dbReference type="InterPro" id="IPR000403">
    <property type="entry name" value="PI3/4_kinase_cat_dom"/>
</dbReference>
<dbReference type="Proteomes" id="UP000663889">
    <property type="component" value="Unassembled WGS sequence"/>
</dbReference>